<comment type="similarity">
    <text evidence="2">Belongs to the histone deacetylase family.</text>
</comment>
<protein>
    <submittedName>
        <fullName evidence="7">Histone deacetylase family protein</fullName>
    </submittedName>
</protein>
<evidence type="ECO:0000256" key="2">
    <source>
        <dbReference type="ARBA" id="ARBA00005947"/>
    </source>
</evidence>
<dbReference type="Proteomes" id="UP000778970">
    <property type="component" value="Unassembled WGS sequence"/>
</dbReference>
<comment type="cofactor">
    <cofactor evidence="1">
        <name>Zn(2+)</name>
        <dbReference type="ChEBI" id="CHEBI:29105"/>
    </cofactor>
</comment>
<keyword evidence="8" id="KW-1185">Reference proteome</keyword>
<dbReference type="CDD" id="cd10001">
    <property type="entry name" value="HDAC_classII_APAH"/>
    <property type="match status" value="1"/>
</dbReference>
<dbReference type="PANTHER" id="PTHR10625">
    <property type="entry name" value="HISTONE DEACETYLASE HDAC1-RELATED"/>
    <property type="match status" value="1"/>
</dbReference>
<dbReference type="RefSeq" id="WP_027287462.1">
    <property type="nucleotide sequence ID" value="NZ_NRRE01000020.1"/>
</dbReference>
<dbReference type="InterPro" id="IPR023696">
    <property type="entry name" value="Ureohydrolase_dom_sf"/>
</dbReference>
<accession>A0A934QHE4</accession>
<reference evidence="7" key="2">
    <citation type="journal article" date="2020" name="Microorganisms">
        <title>Osmotic Adaptation and Compatible Solute Biosynthesis of Phototrophic Bacteria as Revealed from Genome Analyses.</title>
        <authorList>
            <person name="Imhoff J.F."/>
            <person name="Rahn T."/>
            <person name="Kunzel S."/>
            <person name="Keller A."/>
            <person name="Neulinger S.C."/>
        </authorList>
    </citation>
    <scope>NUCLEOTIDE SEQUENCE</scope>
    <source>
        <strain evidence="7">DSM 9154</strain>
    </source>
</reference>
<keyword evidence="3" id="KW-0479">Metal-binding</keyword>
<evidence type="ECO:0000259" key="6">
    <source>
        <dbReference type="Pfam" id="PF00850"/>
    </source>
</evidence>
<dbReference type="GO" id="GO:0040029">
    <property type="term" value="P:epigenetic regulation of gene expression"/>
    <property type="evidence" value="ECO:0007669"/>
    <property type="project" value="TreeGrafter"/>
</dbReference>
<dbReference type="PRINTS" id="PR01270">
    <property type="entry name" value="HDASUPER"/>
</dbReference>
<dbReference type="GO" id="GO:0046872">
    <property type="term" value="F:metal ion binding"/>
    <property type="evidence" value="ECO:0007669"/>
    <property type="project" value="UniProtKB-KW"/>
</dbReference>
<sequence>MQIVYSADHARQHGRGELTDGRLMPVVEKPARAEMVLKRAQEVGLGDIMPPRDFGREALVRIHRPDYLAFLEGAWAEWEAERGGETDCLPLIWPVRNLRAVCPTHIDGKVSYYALDAGTPITPGTWTAARASANVAMTAADLVADGTRAAFALGRPPGHHATADQLGGYCFLNNAALAAQRLLDRGAERVAVLDVDYHHGNGTQAIFEDRADVLFCSLHADPKQEFPYFLGHADETGTGAGEGYTVNAPLPWGTTAEAWMAALERLCQRIESYAPDALVVSLGVDTYKGDPISRFALDTSDFPPIGARLAKLALPTTFVMEGGYAVEEIGVNAVGVLQGFEGG</sequence>
<evidence type="ECO:0000313" key="7">
    <source>
        <dbReference type="EMBL" id="MBK1697041.1"/>
    </source>
</evidence>
<dbReference type="Gene3D" id="3.40.800.20">
    <property type="entry name" value="Histone deacetylase domain"/>
    <property type="match status" value="1"/>
</dbReference>
<dbReference type="AlphaFoldDB" id="A0A934QHE4"/>
<evidence type="ECO:0000256" key="4">
    <source>
        <dbReference type="ARBA" id="ARBA00022801"/>
    </source>
</evidence>
<evidence type="ECO:0000256" key="1">
    <source>
        <dbReference type="ARBA" id="ARBA00001947"/>
    </source>
</evidence>
<keyword evidence="5" id="KW-0862">Zinc</keyword>
<dbReference type="SUPFAM" id="SSF52768">
    <property type="entry name" value="Arginase/deacetylase"/>
    <property type="match status" value="1"/>
</dbReference>
<feature type="domain" description="Histone deacetylase" evidence="6">
    <location>
        <begin position="27"/>
        <end position="333"/>
    </location>
</feature>
<evidence type="ECO:0000256" key="3">
    <source>
        <dbReference type="ARBA" id="ARBA00022723"/>
    </source>
</evidence>
<comment type="caution">
    <text evidence="7">The sequence shown here is derived from an EMBL/GenBank/DDBJ whole genome shotgun (WGS) entry which is preliminary data.</text>
</comment>
<gene>
    <name evidence="7" type="ORF">CKO21_07255</name>
</gene>
<name>A0A934QHE4_9PROT</name>
<evidence type="ECO:0000256" key="5">
    <source>
        <dbReference type="ARBA" id="ARBA00022833"/>
    </source>
</evidence>
<dbReference type="GO" id="GO:0004407">
    <property type="term" value="F:histone deacetylase activity"/>
    <property type="evidence" value="ECO:0007669"/>
    <property type="project" value="TreeGrafter"/>
</dbReference>
<dbReference type="EMBL" id="NRRE01000020">
    <property type="protein sequence ID" value="MBK1697041.1"/>
    <property type="molecule type" value="Genomic_DNA"/>
</dbReference>
<keyword evidence="4" id="KW-0378">Hydrolase</keyword>
<evidence type="ECO:0000313" key="8">
    <source>
        <dbReference type="Proteomes" id="UP000778970"/>
    </source>
</evidence>
<reference evidence="7" key="1">
    <citation type="submission" date="2017-08" db="EMBL/GenBank/DDBJ databases">
        <authorList>
            <person name="Imhoff J.F."/>
            <person name="Rahn T."/>
            <person name="Kuenzel S."/>
            <person name="Neulinger S.C."/>
        </authorList>
    </citation>
    <scope>NUCLEOTIDE SEQUENCE</scope>
    <source>
        <strain evidence="7">DSM 9154</strain>
    </source>
</reference>
<dbReference type="InterPro" id="IPR023801">
    <property type="entry name" value="His_deacetylse_dom"/>
</dbReference>
<organism evidence="7 8">
    <name type="scientific">Rhodovibrio salinarum</name>
    <dbReference type="NCBI Taxonomy" id="1087"/>
    <lineage>
        <taxon>Bacteria</taxon>
        <taxon>Pseudomonadati</taxon>
        <taxon>Pseudomonadota</taxon>
        <taxon>Alphaproteobacteria</taxon>
        <taxon>Rhodospirillales</taxon>
        <taxon>Rhodovibrionaceae</taxon>
        <taxon>Rhodovibrio</taxon>
    </lineage>
</organism>
<proteinExistence type="inferred from homology"/>
<dbReference type="InterPro" id="IPR037138">
    <property type="entry name" value="His_deacetylse_dom_sf"/>
</dbReference>
<dbReference type="PANTHER" id="PTHR10625:SF17">
    <property type="entry name" value="HISTONE DEACETYLASE 8"/>
    <property type="match status" value="1"/>
</dbReference>
<dbReference type="Pfam" id="PF00850">
    <property type="entry name" value="Hist_deacetyl"/>
    <property type="match status" value="1"/>
</dbReference>
<dbReference type="GO" id="GO:0016787">
    <property type="term" value="F:hydrolase activity"/>
    <property type="evidence" value="ECO:0007669"/>
    <property type="project" value="UniProtKB-KW"/>
</dbReference>
<dbReference type="InterPro" id="IPR000286">
    <property type="entry name" value="HDACs"/>
</dbReference>